<evidence type="ECO:0000256" key="1">
    <source>
        <dbReference type="ARBA" id="ARBA00004123"/>
    </source>
</evidence>
<protein>
    <submittedName>
        <fullName evidence="8">B3 domain-containing protein Os04g0386900-like</fullName>
    </submittedName>
</protein>
<dbReference type="GO" id="GO:0005634">
    <property type="term" value="C:nucleus"/>
    <property type="evidence" value="ECO:0007669"/>
    <property type="project" value="UniProtKB-SubCell"/>
</dbReference>
<accession>A0A6J1D033</accession>
<organism evidence="7 8">
    <name type="scientific">Momordica charantia</name>
    <name type="common">Bitter gourd</name>
    <name type="synonym">Balsam pear</name>
    <dbReference type="NCBI Taxonomy" id="3673"/>
    <lineage>
        <taxon>Eukaryota</taxon>
        <taxon>Viridiplantae</taxon>
        <taxon>Streptophyta</taxon>
        <taxon>Embryophyta</taxon>
        <taxon>Tracheophyta</taxon>
        <taxon>Spermatophyta</taxon>
        <taxon>Magnoliopsida</taxon>
        <taxon>eudicotyledons</taxon>
        <taxon>Gunneridae</taxon>
        <taxon>Pentapetalae</taxon>
        <taxon>rosids</taxon>
        <taxon>fabids</taxon>
        <taxon>Cucurbitales</taxon>
        <taxon>Cucurbitaceae</taxon>
        <taxon>Momordiceae</taxon>
        <taxon>Momordica</taxon>
    </lineage>
</organism>
<evidence type="ECO:0000313" key="8">
    <source>
        <dbReference type="RefSeq" id="XP_022147119.1"/>
    </source>
</evidence>
<reference evidence="8" key="1">
    <citation type="submission" date="2025-08" db="UniProtKB">
        <authorList>
            <consortium name="RefSeq"/>
        </authorList>
    </citation>
    <scope>IDENTIFICATION</scope>
    <source>
        <strain evidence="8">OHB3-1</strain>
    </source>
</reference>
<feature type="domain" description="TF-B3" evidence="6">
    <location>
        <begin position="68"/>
        <end position="126"/>
    </location>
</feature>
<keyword evidence="4" id="KW-0804">Transcription</keyword>
<dbReference type="Pfam" id="PF02362">
    <property type="entry name" value="B3"/>
    <property type="match status" value="1"/>
</dbReference>
<name>A0A6J1D033_MOMCH</name>
<keyword evidence="7" id="KW-1185">Reference proteome</keyword>
<sequence length="147" mass="16798">MQSQEKPPSEHTTMEPRNYEIFPLSDKPFHGVILAKSHVAPIYNMTLPAKFHSVLPAIVIHGVLYCGGKEWTVDYYGNRRGKSLDTRHWRKFVNDNHLKSGDACVFELMECSSSTLKFRVQILRGDIPVQLHDKFSGESKDTPIKID</sequence>
<dbReference type="InterPro" id="IPR003340">
    <property type="entry name" value="B3_DNA-bd"/>
</dbReference>
<dbReference type="GeneID" id="111016130"/>
<gene>
    <name evidence="8" type="primary">LOC111016130</name>
</gene>
<dbReference type="SUPFAM" id="SSF101936">
    <property type="entry name" value="DNA-binding pseudobarrel domain"/>
    <property type="match status" value="1"/>
</dbReference>
<dbReference type="KEGG" id="mcha:111016130"/>
<evidence type="ECO:0000256" key="4">
    <source>
        <dbReference type="ARBA" id="ARBA00023163"/>
    </source>
</evidence>
<keyword evidence="3" id="KW-0238">DNA-binding</keyword>
<dbReference type="PROSITE" id="PS50863">
    <property type="entry name" value="B3"/>
    <property type="match status" value="1"/>
</dbReference>
<dbReference type="GO" id="GO:0003677">
    <property type="term" value="F:DNA binding"/>
    <property type="evidence" value="ECO:0007669"/>
    <property type="project" value="UniProtKB-KW"/>
</dbReference>
<comment type="subcellular location">
    <subcellularLocation>
        <location evidence="1">Nucleus</location>
    </subcellularLocation>
</comment>
<evidence type="ECO:0000313" key="7">
    <source>
        <dbReference type="Proteomes" id="UP000504603"/>
    </source>
</evidence>
<dbReference type="InterPro" id="IPR015300">
    <property type="entry name" value="DNA-bd_pseudobarrel_sf"/>
</dbReference>
<proteinExistence type="predicted"/>
<dbReference type="AlphaFoldDB" id="A0A6J1D033"/>
<dbReference type="RefSeq" id="XP_022147119.1">
    <property type="nucleotide sequence ID" value="XM_022291427.1"/>
</dbReference>
<dbReference type="SMART" id="SM01019">
    <property type="entry name" value="B3"/>
    <property type="match status" value="1"/>
</dbReference>
<dbReference type="Gene3D" id="2.40.330.10">
    <property type="entry name" value="DNA-binding pseudobarrel domain"/>
    <property type="match status" value="1"/>
</dbReference>
<dbReference type="OrthoDB" id="638806at2759"/>
<dbReference type="PANTHER" id="PTHR31391:SF64">
    <property type="entry name" value="B3 DOMAIN-CONTAINING PROTEIN OS06G0112300"/>
    <property type="match status" value="1"/>
</dbReference>
<evidence type="ECO:0000259" key="6">
    <source>
        <dbReference type="PROSITE" id="PS50863"/>
    </source>
</evidence>
<dbReference type="PANTHER" id="PTHR31391">
    <property type="entry name" value="B3 DOMAIN-CONTAINING PROTEIN OS11G0197600-RELATED"/>
    <property type="match status" value="1"/>
</dbReference>
<evidence type="ECO:0000256" key="2">
    <source>
        <dbReference type="ARBA" id="ARBA00023015"/>
    </source>
</evidence>
<dbReference type="CDD" id="cd10017">
    <property type="entry name" value="B3_DNA"/>
    <property type="match status" value="1"/>
</dbReference>
<dbReference type="Proteomes" id="UP000504603">
    <property type="component" value="Unplaced"/>
</dbReference>
<keyword evidence="5" id="KW-0539">Nucleus</keyword>
<dbReference type="InterPro" id="IPR044837">
    <property type="entry name" value="REM16-like"/>
</dbReference>
<keyword evidence="2" id="KW-0805">Transcription regulation</keyword>
<evidence type="ECO:0000256" key="3">
    <source>
        <dbReference type="ARBA" id="ARBA00023125"/>
    </source>
</evidence>
<evidence type="ECO:0000256" key="5">
    <source>
        <dbReference type="ARBA" id="ARBA00023242"/>
    </source>
</evidence>